<dbReference type="PANTHER" id="PTHR32338">
    <property type="entry name" value="N-ACETYL-GAMMA-GLUTAMYL-PHOSPHATE REDUCTASE, CHLOROPLASTIC-RELATED-RELATED"/>
    <property type="match status" value="1"/>
</dbReference>
<evidence type="ECO:0000256" key="2">
    <source>
        <dbReference type="ARBA" id="ARBA00022571"/>
    </source>
</evidence>
<organism evidence="10 11">
    <name type="scientific">Streptomyces solincola</name>
    <dbReference type="NCBI Taxonomy" id="2100817"/>
    <lineage>
        <taxon>Bacteria</taxon>
        <taxon>Bacillati</taxon>
        <taxon>Actinomycetota</taxon>
        <taxon>Actinomycetes</taxon>
        <taxon>Kitasatosporales</taxon>
        <taxon>Streptomycetaceae</taxon>
        <taxon>Streptomyces</taxon>
    </lineage>
</organism>
<dbReference type="GO" id="GO:0070401">
    <property type="term" value="F:NADP+ binding"/>
    <property type="evidence" value="ECO:0007669"/>
    <property type="project" value="InterPro"/>
</dbReference>
<dbReference type="InterPro" id="IPR036291">
    <property type="entry name" value="NAD(P)-bd_dom_sf"/>
</dbReference>
<keyword evidence="5 7" id="KW-0560">Oxidoreductase</keyword>
<dbReference type="PROSITE" id="PS01224">
    <property type="entry name" value="ARGC"/>
    <property type="match status" value="1"/>
</dbReference>
<dbReference type="SUPFAM" id="SSF55347">
    <property type="entry name" value="Glyceraldehyde-3-phosphate dehydrogenase-like, C-terminal domain"/>
    <property type="match status" value="1"/>
</dbReference>
<dbReference type="EC" id="1.2.1.38" evidence="7"/>
<evidence type="ECO:0000256" key="6">
    <source>
        <dbReference type="ARBA" id="ARBA00050557"/>
    </source>
</evidence>
<dbReference type="SUPFAM" id="SSF51735">
    <property type="entry name" value="NAD(P)-binding Rossmann-fold domains"/>
    <property type="match status" value="1"/>
</dbReference>
<keyword evidence="4 7" id="KW-0521">NADP</keyword>
<dbReference type="CDD" id="cd24148">
    <property type="entry name" value="AGPR_1_actinobacAGPR_like"/>
    <property type="match status" value="1"/>
</dbReference>
<dbReference type="EMBL" id="PVLV01000539">
    <property type="protein sequence ID" value="PRH76247.1"/>
    <property type="molecule type" value="Genomic_DNA"/>
</dbReference>
<evidence type="ECO:0000313" key="10">
    <source>
        <dbReference type="EMBL" id="PRH76247.1"/>
    </source>
</evidence>
<dbReference type="UniPathway" id="UPA00068">
    <property type="reaction ID" value="UER00108"/>
</dbReference>
<dbReference type="FunFam" id="3.30.360.10:FF:000014">
    <property type="entry name" value="N-acetyl-gamma-glutamyl-phosphate reductase"/>
    <property type="match status" value="1"/>
</dbReference>
<dbReference type="InterPro" id="IPR023013">
    <property type="entry name" value="AGPR_AS"/>
</dbReference>
<evidence type="ECO:0000256" key="7">
    <source>
        <dbReference type="HAMAP-Rule" id="MF_00150"/>
    </source>
</evidence>
<evidence type="ECO:0000256" key="3">
    <source>
        <dbReference type="ARBA" id="ARBA00022605"/>
    </source>
</evidence>
<evidence type="ECO:0000256" key="4">
    <source>
        <dbReference type="ARBA" id="ARBA00022857"/>
    </source>
</evidence>
<evidence type="ECO:0000256" key="1">
    <source>
        <dbReference type="ARBA" id="ARBA00004862"/>
    </source>
</evidence>
<keyword evidence="11" id="KW-1185">Reference proteome</keyword>
<dbReference type="Gene3D" id="3.40.50.720">
    <property type="entry name" value="NAD(P)-binding Rossmann-like Domain"/>
    <property type="match status" value="1"/>
</dbReference>
<feature type="domain" description="Semialdehyde dehydrogenase NAD-binding" evidence="9">
    <location>
        <begin position="4"/>
        <end position="136"/>
    </location>
</feature>
<dbReference type="Pfam" id="PF22698">
    <property type="entry name" value="Semialdhyde_dhC_1"/>
    <property type="match status" value="1"/>
</dbReference>
<proteinExistence type="inferred from homology"/>
<sequence length="342" mass="34645">MTFTAAVAGASGYAGGELLRLLTAHPDVAVGALTAHSSAGRPLGESQPHLASLADRTTVPTGAEALAGHDVAFLALPHGQSAALARELGPDTLVVDLGADFRLRDADAWRRFYGTEHAGSWPYGLPELPGAREALRTARRIAVPGCYPTAVTLALFPAFGAGLVEPEAVVVAASGTSGAGRALKPHLLGAEVMGSMSPYSVGGGHRHTPEMAQNLSTAAGEEVTVSFTPLLAPMPRGILATCSARLRPGADEGAVREAYAKALAGEEFVRLLPAGRWPATAAVAGSNSAQVQWAVDRAAGRLTAVCAIDNLVKGTAGGAVQCMNLALGLSEGAGLTVNGVAP</sequence>
<evidence type="ECO:0000256" key="8">
    <source>
        <dbReference type="PROSITE-ProRule" id="PRU10010"/>
    </source>
</evidence>
<dbReference type="NCBIfam" id="TIGR01850">
    <property type="entry name" value="argC"/>
    <property type="match status" value="1"/>
</dbReference>
<dbReference type="GO" id="GO:0005737">
    <property type="term" value="C:cytoplasm"/>
    <property type="evidence" value="ECO:0007669"/>
    <property type="project" value="UniProtKB-SubCell"/>
</dbReference>
<dbReference type="InterPro" id="IPR000706">
    <property type="entry name" value="AGPR_type-1"/>
</dbReference>
<keyword evidence="7" id="KW-0963">Cytoplasm</keyword>
<dbReference type="GO" id="GO:0003942">
    <property type="term" value="F:N-acetyl-gamma-glutamyl-phosphate reductase activity"/>
    <property type="evidence" value="ECO:0007669"/>
    <property type="project" value="UniProtKB-UniRule"/>
</dbReference>
<dbReference type="AlphaFoldDB" id="A0A2S9PPH0"/>
<dbReference type="OrthoDB" id="9801289at2"/>
<dbReference type="RefSeq" id="WP_105871435.1">
    <property type="nucleotide sequence ID" value="NZ_PVLV01000539.1"/>
</dbReference>
<gene>
    <name evidence="7" type="primary">argC</name>
    <name evidence="10" type="ORF">C6N75_26645</name>
</gene>
<dbReference type="InterPro" id="IPR058924">
    <property type="entry name" value="AGPR_dimerisation_dom"/>
</dbReference>
<dbReference type="PANTHER" id="PTHR32338:SF10">
    <property type="entry name" value="N-ACETYL-GAMMA-GLUTAMYL-PHOSPHATE REDUCTASE, CHLOROPLASTIC-RELATED"/>
    <property type="match status" value="1"/>
</dbReference>
<dbReference type="Gene3D" id="3.30.360.10">
    <property type="entry name" value="Dihydrodipicolinate Reductase, domain 2"/>
    <property type="match status" value="1"/>
</dbReference>
<keyword evidence="2 7" id="KW-0055">Arginine biosynthesis</keyword>
<dbReference type="HAMAP" id="MF_00150">
    <property type="entry name" value="ArgC_type1"/>
    <property type="match status" value="1"/>
</dbReference>
<evidence type="ECO:0000313" key="11">
    <source>
        <dbReference type="Proteomes" id="UP000239322"/>
    </source>
</evidence>
<comment type="caution">
    <text evidence="10">The sequence shown here is derived from an EMBL/GenBank/DDBJ whole genome shotgun (WGS) entry which is preliminary data.</text>
</comment>
<reference evidence="10 11" key="1">
    <citation type="submission" date="2018-03" db="EMBL/GenBank/DDBJ databases">
        <title>Novel Streptomyces sp. from soil.</title>
        <authorList>
            <person name="Tan G.Y.A."/>
            <person name="Lee Z.Y."/>
        </authorList>
    </citation>
    <scope>NUCLEOTIDE SEQUENCE [LARGE SCALE GENOMIC DNA]</scope>
    <source>
        <strain evidence="10 11">ST5x</strain>
    </source>
</reference>
<comment type="similarity">
    <text evidence="7">Belongs to the NAGSA dehydrogenase family. Type 1 subfamily.</text>
</comment>
<dbReference type="Proteomes" id="UP000239322">
    <property type="component" value="Unassembled WGS sequence"/>
</dbReference>
<dbReference type="InterPro" id="IPR050085">
    <property type="entry name" value="AGPR"/>
</dbReference>
<feature type="active site" evidence="7 8">
    <location>
        <position position="146"/>
    </location>
</feature>
<dbReference type="GO" id="GO:0051287">
    <property type="term" value="F:NAD binding"/>
    <property type="evidence" value="ECO:0007669"/>
    <property type="project" value="InterPro"/>
</dbReference>
<dbReference type="GO" id="GO:0006526">
    <property type="term" value="P:L-arginine biosynthetic process"/>
    <property type="evidence" value="ECO:0007669"/>
    <property type="project" value="UniProtKB-UniRule"/>
</dbReference>
<comment type="function">
    <text evidence="7">Catalyzes the NADPH-dependent reduction of N-acetyl-5-glutamyl phosphate to yield N-acetyl-L-glutamate 5-semialdehyde.</text>
</comment>
<comment type="pathway">
    <text evidence="1 7">Amino-acid biosynthesis; L-arginine biosynthesis; N(2)-acetyl-L-ornithine from L-glutamate: step 3/4.</text>
</comment>
<dbReference type="Pfam" id="PF01118">
    <property type="entry name" value="Semialdhyde_dh"/>
    <property type="match status" value="1"/>
</dbReference>
<comment type="catalytic activity">
    <reaction evidence="6 7">
        <text>N-acetyl-L-glutamate 5-semialdehyde + phosphate + NADP(+) = N-acetyl-L-glutamyl 5-phosphate + NADPH + H(+)</text>
        <dbReference type="Rhea" id="RHEA:21588"/>
        <dbReference type="ChEBI" id="CHEBI:15378"/>
        <dbReference type="ChEBI" id="CHEBI:29123"/>
        <dbReference type="ChEBI" id="CHEBI:43474"/>
        <dbReference type="ChEBI" id="CHEBI:57783"/>
        <dbReference type="ChEBI" id="CHEBI:57936"/>
        <dbReference type="ChEBI" id="CHEBI:58349"/>
        <dbReference type="EC" id="1.2.1.38"/>
    </reaction>
</comment>
<name>A0A2S9PPH0_9ACTN</name>
<dbReference type="InterPro" id="IPR000534">
    <property type="entry name" value="Semialdehyde_DH_NAD-bd"/>
</dbReference>
<comment type="subcellular location">
    <subcellularLocation>
        <location evidence="7">Cytoplasm</location>
    </subcellularLocation>
</comment>
<evidence type="ECO:0000256" key="5">
    <source>
        <dbReference type="ARBA" id="ARBA00023002"/>
    </source>
</evidence>
<dbReference type="CDD" id="cd23934">
    <property type="entry name" value="AGPR_1_C"/>
    <property type="match status" value="1"/>
</dbReference>
<accession>A0A2S9PPH0</accession>
<protein>
    <recommendedName>
        <fullName evidence="7">N-acetyl-gamma-glutamyl-phosphate reductase</fullName>
        <shortName evidence="7">AGPR</shortName>
        <ecNumber evidence="7">1.2.1.38</ecNumber>
    </recommendedName>
    <alternativeName>
        <fullName evidence="7">N-acetyl-glutamate semialdehyde dehydrogenase</fullName>
        <shortName evidence="7">NAGSA dehydrogenase</shortName>
    </alternativeName>
</protein>
<dbReference type="SMART" id="SM00859">
    <property type="entry name" value="Semialdhyde_dh"/>
    <property type="match status" value="1"/>
</dbReference>
<keyword evidence="3 7" id="KW-0028">Amino-acid biosynthesis</keyword>
<evidence type="ECO:0000259" key="9">
    <source>
        <dbReference type="SMART" id="SM00859"/>
    </source>
</evidence>